<gene>
    <name evidence="1" type="ORF">CFP71_42745</name>
</gene>
<protein>
    <submittedName>
        <fullName evidence="1">Uncharacterized protein</fullName>
    </submittedName>
</protein>
<evidence type="ECO:0000313" key="2">
    <source>
        <dbReference type="Proteomes" id="UP000215223"/>
    </source>
</evidence>
<dbReference type="AlphaFoldDB" id="A0A229R3Y7"/>
<organism evidence="1 2">
    <name type="scientific">Amycolatopsis thailandensis</name>
    <dbReference type="NCBI Taxonomy" id="589330"/>
    <lineage>
        <taxon>Bacteria</taxon>
        <taxon>Bacillati</taxon>
        <taxon>Actinomycetota</taxon>
        <taxon>Actinomycetes</taxon>
        <taxon>Pseudonocardiales</taxon>
        <taxon>Pseudonocardiaceae</taxon>
        <taxon>Amycolatopsis</taxon>
    </lineage>
</organism>
<dbReference type="EMBL" id="NMQT01000339">
    <property type="protein sequence ID" value="OXM41305.1"/>
    <property type="molecule type" value="Genomic_DNA"/>
</dbReference>
<accession>A0A229R3Y7</accession>
<reference evidence="1 2" key="1">
    <citation type="submission" date="2017-07" db="EMBL/GenBank/DDBJ databases">
        <title>Amycolatopsis thailandensis Genome sequencing and assembly.</title>
        <authorList>
            <person name="Kaur N."/>
            <person name="Mayilraj S."/>
        </authorList>
    </citation>
    <scope>NUCLEOTIDE SEQUENCE [LARGE SCALE GENOMIC DNA]</scope>
    <source>
        <strain evidence="1 2">JCM 16380</strain>
    </source>
</reference>
<keyword evidence="2" id="KW-1185">Reference proteome</keyword>
<sequence>MNAENRTPPTQARPHTWRPDPYYGGFVCEEEYGGCALWVSEHAYILGSFPRDCHWLPALHCEAGSGSGGAYNPHDVVTLSPTGPSHGICVECEQRWTPEGKTVPAPATPAPPCEFMGDNAEDCLESQGHTGAHRIPWEREDRPGELWYVYYTDSGTVITTEDSQQRYSPLFVWDEEDREVRHREPADTDPYYVPLF</sequence>
<name>A0A229R3Y7_9PSEU</name>
<proteinExistence type="predicted"/>
<evidence type="ECO:0000313" key="1">
    <source>
        <dbReference type="EMBL" id="OXM41305.1"/>
    </source>
</evidence>
<comment type="caution">
    <text evidence="1">The sequence shown here is derived from an EMBL/GenBank/DDBJ whole genome shotgun (WGS) entry which is preliminary data.</text>
</comment>
<dbReference type="Proteomes" id="UP000215223">
    <property type="component" value="Unassembled WGS sequence"/>
</dbReference>